<reference evidence="1 2" key="1">
    <citation type="submission" date="2019-09" db="EMBL/GenBank/DDBJ databases">
        <title>Phylogeny of genus Pseudoclavibacter and closely related genus.</title>
        <authorList>
            <person name="Li Y."/>
        </authorList>
    </citation>
    <scope>NUCLEOTIDE SEQUENCE [LARGE SCALE GENOMIC DNA]</scope>
    <source>
        <strain evidence="1 2">EGI 60007</strain>
    </source>
</reference>
<accession>A0A6H9WSV1</accession>
<dbReference type="InterPro" id="IPR021678">
    <property type="entry name" value="DUF3263"/>
</dbReference>
<dbReference type="OrthoDB" id="3268863at2"/>
<proteinExistence type="predicted"/>
<evidence type="ECO:0000313" key="2">
    <source>
        <dbReference type="Proteomes" id="UP000431744"/>
    </source>
</evidence>
<evidence type="ECO:0000313" key="1">
    <source>
        <dbReference type="EMBL" id="KAB1649444.1"/>
    </source>
</evidence>
<name>A0A6H9WSV1_9MICO</name>
<keyword evidence="2" id="KW-1185">Reference proteome</keyword>
<dbReference type="Proteomes" id="UP000431744">
    <property type="component" value="Unassembled WGS sequence"/>
</dbReference>
<organism evidence="1 2">
    <name type="scientific">Pseudoclavibacter endophyticus</name>
    <dbReference type="NCBI Taxonomy" id="1778590"/>
    <lineage>
        <taxon>Bacteria</taxon>
        <taxon>Bacillati</taxon>
        <taxon>Actinomycetota</taxon>
        <taxon>Actinomycetes</taxon>
        <taxon>Micrococcales</taxon>
        <taxon>Microbacteriaceae</taxon>
        <taxon>Pseudoclavibacter</taxon>
    </lineage>
</organism>
<comment type="caution">
    <text evidence="1">The sequence shown here is derived from an EMBL/GenBank/DDBJ whole genome shotgun (WGS) entry which is preliminary data.</text>
</comment>
<dbReference type="Pfam" id="PF11662">
    <property type="entry name" value="DUF3263"/>
    <property type="match status" value="1"/>
</dbReference>
<gene>
    <name evidence="1" type="ORF">F8O04_04040</name>
</gene>
<dbReference type="AlphaFoldDB" id="A0A6H9WSV1"/>
<protein>
    <submittedName>
        <fullName evidence="1">DUF3263 domain-containing protein</fullName>
    </submittedName>
</protein>
<sequence>MQHAGDVRCRACELAALRVMSAGARTLAAMSPEQIVAFESRHPRPGVLKDNRIIAALGTTPTREYQALIDVVTSPERVKLDPVRAGRIWRWSRTGYAGDARRDRGHVLNTTCAGTGPFCPEWTYKQRNDEGSYSHLIPRE</sequence>
<dbReference type="EMBL" id="WBJY01000001">
    <property type="protein sequence ID" value="KAB1649444.1"/>
    <property type="molecule type" value="Genomic_DNA"/>
</dbReference>